<comment type="caution">
    <text evidence="1">The sequence shown here is derived from an EMBL/GenBank/DDBJ whole genome shotgun (WGS) entry which is preliminary data.</text>
</comment>
<accession>A0A139WYX1</accession>
<dbReference type="Proteomes" id="UP000076925">
    <property type="component" value="Unassembled WGS sequence"/>
</dbReference>
<gene>
    <name evidence="1" type="ORF">WA1_39995</name>
</gene>
<evidence type="ECO:0000313" key="1">
    <source>
        <dbReference type="EMBL" id="KYC37645.1"/>
    </source>
</evidence>
<evidence type="ECO:0000313" key="2">
    <source>
        <dbReference type="Proteomes" id="UP000076925"/>
    </source>
</evidence>
<reference evidence="1 2" key="1">
    <citation type="journal article" date="2013" name="Genome Biol. Evol.">
        <title>Genomes of Stigonematalean cyanobacteria (subsection V) and the evolution of oxygenic photosynthesis from prokaryotes to plastids.</title>
        <authorList>
            <person name="Dagan T."/>
            <person name="Roettger M."/>
            <person name="Stucken K."/>
            <person name="Landan G."/>
            <person name="Koch R."/>
            <person name="Major P."/>
            <person name="Gould S.B."/>
            <person name="Goremykin V.V."/>
            <person name="Rippka R."/>
            <person name="Tandeau de Marsac N."/>
            <person name="Gugger M."/>
            <person name="Lockhart P.J."/>
            <person name="Allen J.F."/>
            <person name="Brune I."/>
            <person name="Maus I."/>
            <person name="Puhler A."/>
            <person name="Martin W.F."/>
        </authorList>
    </citation>
    <scope>NUCLEOTIDE SEQUENCE [LARGE SCALE GENOMIC DNA]</scope>
    <source>
        <strain evidence="1 2">PCC 7110</strain>
    </source>
</reference>
<dbReference type="EMBL" id="ANNX02000046">
    <property type="protein sequence ID" value="KYC37645.1"/>
    <property type="molecule type" value="Genomic_DNA"/>
</dbReference>
<keyword evidence="2" id="KW-1185">Reference proteome</keyword>
<protein>
    <recommendedName>
        <fullName evidence="3">Bacteriocin</fullName>
    </recommendedName>
</protein>
<evidence type="ECO:0008006" key="3">
    <source>
        <dbReference type="Google" id="ProtNLM"/>
    </source>
</evidence>
<sequence>MANIKISELRPAGSELFQDSESFLNELNEREMAGLEGGGYWFVSNGSVGVSITAQTVVGNTVNANTGGNVNTVILL</sequence>
<proteinExistence type="predicted"/>
<organism evidence="1 2">
    <name type="scientific">Scytonema hofmannii PCC 7110</name>
    <dbReference type="NCBI Taxonomy" id="128403"/>
    <lineage>
        <taxon>Bacteria</taxon>
        <taxon>Bacillati</taxon>
        <taxon>Cyanobacteriota</taxon>
        <taxon>Cyanophyceae</taxon>
        <taxon>Nostocales</taxon>
        <taxon>Scytonemataceae</taxon>
        <taxon>Scytonema</taxon>
    </lineage>
</organism>
<name>A0A139WYX1_9CYAN</name>
<dbReference type="AlphaFoldDB" id="A0A139WYX1"/>
<dbReference type="RefSeq" id="WP_017748575.1">
    <property type="nucleotide sequence ID" value="NZ_KQ976354.1"/>
</dbReference>
<dbReference type="OrthoDB" id="427149at2"/>